<feature type="transmembrane region" description="Helical" evidence="1">
    <location>
        <begin position="6"/>
        <end position="27"/>
    </location>
</feature>
<dbReference type="Proteomes" id="UP000004925">
    <property type="component" value="Unassembled WGS sequence"/>
</dbReference>
<accession>A0A0M1VXL6</accession>
<dbReference type="AlphaFoldDB" id="A0A0M1VXL6"/>
<gene>
    <name evidence="2" type="ORF">FSCG_02147</name>
</gene>
<comment type="caution">
    <text evidence="2">The sequence shown here is derived from an EMBL/GenBank/DDBJ whole genome shotgun (WGS) entry which is preliminary data.</text>
</comment>
<keyword evidence="1" id="KW-0812">Transmembrane</keyword>
<protein>
    <submittedName>
        <fullName evidence="2">Uncharacterized protein</fullName>
    </submittedName>
</protein>
<evidence type="ECO:0000256" key="1">
    <source>
        <dbReference type="SAM" id="Phobius"/>
    </source>
</evidence>
<name>A0A0M1VXL6_FUSVC</name>
<evidence type="ECO:0000313" key="2">
    <source>
        <dbReference type="EMBL" id="EEO41434.2"/>
    </source>
</evidence>
<reference evidence="2 3" key="1">
    <citation type="submission" date="2011-10" db="EMBL/GenBank/DDBJ databases">
        <title>The Genome Sequence of Fusobacterium sp. 4_1_13.</title>
        <authorList>
            <consortium name="The Broad Institute Genome Sequencing Platform"/>
            <person name="Earl A."/>
            <person name="Ward D."/>
            <person name="Feldgarden M."/>
            <person name="Gevers D."/>
            <person name="Strauss J."/>
            <person name="Ambrose C."/>
            <person name="Allen-Vercoe E."/>
            <person name="Young S.K."/>
            <person name="Zeng Q."/>
            <person name="Gargeya S."/>
            <person name="Fitzgerald M."/>
            <person name="Haas B."/>
            <person name="Abouelleil A."/>
            <person name="Alvarado L."/>
            <person name="Arachchi H.M."/>
            <person name="Berlin A."/>
            <person name="Brown A."/>
            <person name="Chapman S.B."/>
            <person name="Chen Z."/>
            <person name="Dunbar C."/>
            <person name="Freedman E."/>
            <person name="Gearin G."/>
            <person name="Goldberg J."/>
            <person name="Griggs A."/>
            <person name="Gujja S."/>
            <person name="Heiman D."/>
            <person name="Howarth C."/>
            <person name="Larson L."/>
            <person name="Lui A."/>
            <person name="MacDonald P.J."/>
            <person name="Montmayeur A."/>
            <person name="Murphy C."/>
            <person name="Neiman D."/>
            <person name="Pearson M."/>
            <person name="Priest M."/>
            <person name="Roberts A."/>
            <person name="Saif S."/>
            <person name="Shea T."/>
            <person name="Shenoy N."/>
            <person name="Sisk P."/>
            <person name="Stolte C."/>
            <person name="Sykes S."/>
            <person name="Wortman J."/>
            <person name="Nusbaum C."/>
            <person name="Birren B."/>
        </authorList>
    </citation>
    <scope>NUCLEOTIDE SEQUENCE [LARGE SCALE GENOMIC DNA]</scope>
    <source>
        <strain evidence="2 3">4_1_13</strain>
    </source>
</reference>
<dbReference type="EMBL" id="ACDE02000020">
    <property type="protein sequence ID" value="EEO41434.2"/>
    <property type="molecule type" value="Genomic_DNA"/>
</dbReference>
<evidence type="ECO:0000313" key="3">
    <source>
        <dbReference type="Proteomes" id="UP000004925"/>
    </source>
</evidence>
<keyword evidence="1" id="KW-0472">Membrane</keyword>
<sequence>MLGVQFIVSIQILPIVNILLFLTLMKFSTVENFYTYREFNNYAQIKDVTSITARVYTVGNLAITSIIVETPKLIGKTTIKFPIKYKAPPFVTFQDNDTASTPPGPLGINWTNLDSIEVQGFNGGFTMLVVGAI</sequence>
<keyword evidence="1" id="KW-1133">Transmembrane helix</keyword>
<proteinExistence type="predicted"/>
<organism evidence="2 3">
    <name type="scientific">Fusobacterium vincentii 4_1_13</name>
    <dbReference type="NCBI Taxonomy" id="469606"/>
    <lineage>
        <taxon>Bacteria</taxon>
        <taxon>Fusobacteriati</taxon>
        <taxon>Fusobacteriota</taxon>
        <taxon>Fusobacteriia</taxon>
        <taxon>Fusobacteriales</taxon>
        <taxon>Fusobacteriaceae</taxon>
        <taxon>Fusobacterium</taxon>
    </lineage>
</organism>